<gene>
    <name evidence="1" type="ORF">T05_12300</name>
</gene>
<keyword evidence="2" id="KW-1185">Reference proteome</keyword>
<reference evidence="1 2" key="1">
    <citation type="submission" date="2015-01" db="EMBL/GenBank/DDBJ databases">
        <title>Evolution of Trichinella species and genotypes.</title>
        <authorList>
            <person name="Korhonen P.K."/>
            <person name="Edoardo P."/>
            <person name="Giuseppe L.R."/>
            <person name="Gasser R.B."/>
        </authorList>
    </citation>
    <scope>NUCLEOTIDE SEQUENCE [LARGE SCALE GENOMIC DNA]</scope>
    <source>
        <strain evidence="1">ISS417</strain>
    </source>
</reference>
<comment type="caution">
    <text evidence="1">The sequence shown here is derived from an EMBL/GenBank/DDBJ whole genome shotgun (WGS) entry which is preliminary data.</text>
</comment>
<evidence type="ECO:0000313" key="2">
    <source>
        <dbReference type="Proteomes" id="UP000055048"/>
    </source>
</evidence>
<sequence length="36" mass="3993">MNTDEDAGNEAVEFDSVNVCRASKHLINVSQSIRDQ</sequence>
<proteinExistence type="predicted"/>
<organism evidence="1 2">
    <name type="scientific">Trichinella murrelli</name>
    <dbReference type="NCBI Taxonomy" id="144512"/>
    <lineage>
        <taxon>Eukaryota</taxon>
        <taxon>Metazoa</taxon>
        <taxon>Ecdysozoa</taxon>
        <taxon>Nematoda</taxon>
        <taxon>Enoplea</taxon>
        <taxon>Dorylaimia</taxon>
        <taxon>Trichinellida</taxon>
        <taxon>Trichinellidae</taxon>
        <taxon>Trichinella</taxon>
    </lineage>
</organism>
<evidence type="ECO:0000313" key="1">
    <source>
        <dbReference type="EMBL" id="KRX29348.1"/>
    </source>
</evidence>
<accession>A0A0V0SRB0</accession>
<dbReference type="EMBL" id="JYDJ01003402">
    <property type="protein sequence ID" value="KRX29348.1"/>
    <property type="molecule type" value="Genomic_DNA"/>
</dbReference>
<name>A0A0V0SRB0_9BILA</name>
<protein>
    <submittedName>
        <fullName evidence="1">Uncharacterized protein</fullName>
    </submittedName>
</protein>
<dbReference type="AlphaFoldDB" id="A0A0V0SRB0"/>
<dbReference type="Proteomes" id="UP000055048">
    <property type="component" value="Unassembled WGS sequence"/>
</dbReference>